<keyword evidence="3" id="KW-1003">Cell membrane</keyword>
<comment type="subcellular location">
    <subcellularLocation>
        <location evidence="1">Cell membrane</location>
        <topology evidence="1">Multi-pass membrane protein</topology>
    </subcellularLocation>
</comment>
<feature type="region of interest" description="Disordered" evidence="8">
    <location>
        <begin position="527"/>
        <end position="598"/>
    </location>
</feature>
<dbReference type="GO" id="GO:0022857">
    <property type="term" value="F:transmembrane transporter activity"/>
    <property type="evidence" value="ECO:0007669"/>
    <property type="project" value="InterPro"/>
</dbReference>
<evidence type="ECO:0000256" key="7">
    <source>
        <dbReference type="ARBA" id="ARBA00023251"/>
    </source>
</evidence>
<sequence>MARDAGPGAGAGAGTEVGARGKWWPLVAITLGNFMLIMDVTIVNTALPEIARDLDASFTSLQWVMDIYALALAALLMAAGSAADLFGRRRLYLLGLAVFALSSLACGLAPDPGLLIAARALQGVGAAAMFATNTPLLMATYTGRDRGVAFGVWGGTSGAAAAVGPVLGGLLTEGLDWRAIFLVNLPLTVFAGWLTLRTVGESTGRAGGRVDAAGVVLFTGFAGALTYGLIRGGEEGWGDAGTTLSLASAGLALVGFVLVERRLKQPMFDLGLLRSPAFVALMVAAVVLQASAFPYLTYVAMWLQSVLGMSPIEAGLAVTPLAVAALIVGVIGGKLLSHLPPRVPVSGGLLLVGSGALLNAALVDGDAGWAALAPGLAVAGLGVGLATPVLVSAALGLVPGERAGMASGAVNTSRQFGYALGIAVLGTVFAARVRSVFTDGAAAAGSAPETAAGAPDPEAAGHAAEAISGGHAADVVAAAPPGPARHAVERLAGDAFVAGIDRVCLISGVVAVAAALLVFAVVRDQRGQRDGARPAPGTTGRAPGAPGAPDATGAGETQSAGVTGTARVAEAAVSTGSVGGAGGTVGAAGPGGAAPAGA</sequence>
<feature type="transmembrane region" description="Helical" evidence="9">
    <location>
        <begin position="177"/>
        <end position="196"/>
    </location>
</feature>
<evidence type="ECO:0000256" key="5">
    <source>
        <dbReference type="ARBA" id="ARBA00022989"/>
    </source>
</evidence>
<feature type="transmembrane region" description="Helical" evidence="9">
    <location>
        <begin position="91"/>
        <end position="110"/>
    </location>
</feature>
<dbReference type="GO" id="GO:0046677">
    <property type="term" value="P:response to antibiotic"/>
    <property type="evidence" value="ECO:0007669"/>
    <property type="project" value="UniProtKB-KW"/>
</dbReference>
<protein>
    <submittedName>
        <fullName evidence="11">MFS transporter</fullName>
    </submittedName>
</protein>
<gene>
    <name evidence="11" type="ORF">HUT08_17930</name>
</gene>
<feature type="transmembrane region" description="Helical" evidence="9">
    <location>
        <begin position="67"/>
        <end position="86"/>
    </location>
</feature>
<keyword evidence="12" id="KW-1185">Reference proteome</keyword>
<evidence type="ECO:0000313" key="11">
    <source>
        <dbReference type="EMBL" id="QKW51101.1"/>
    </source>
</evidence>
<feature type="compositionally biased region" description="Gly residues" evidence="8">
    <location>
        <begin position="577"/>
        <end position="598"/>
    </location>
</feature>
<dbReference type="InterPro" id="IPR036259">
    <property type="entry name" value="MFS_trans_sf"/>
</dbReference>
<keyword evidence="4 9" id="KW-0812">Transmembrane</keyword>
<dbReference type="InterPro" id="IPR020846">
    <property type="entry name" value="MFS_dom"/>
</dbReference>
<keyword evidence="5 9" id="KW-1133">Transmembrane helix</keyword>
<feature type="transmembrane region" description="Helical" evidence="9">
    <location>
        <begin position="208"/>
        <end position="230"/>
    </location>
</feature>
<dbReference type="InterPro" id="IPR004638">
    <property type="entry name" value="EmrB-like"/>
</dbReference>
<dbReference type="NCBIfam" id="TIGR00711">
    <property type="entry name" value="efflux_EmrB"/>
    <property type="match status" value="1"/>
</dbReference>
<feature type="transmembrane region" description="Helical" evidence="9">
    <location>
        <begin position="116"/>
        <end position="138"/>
    </location>
</feature>
<evidence type="ECO:0000256" key="2">
    <source>
        <dbReference type="ARBA" id="ARBA00022448"/>
    </source>
</evidence>
<feature type="region of interest" description="Disordered" evidence="8">
    <location>
        <begin position="446"/>
        <end position="465"/>
    </location>
</feature>
<dbReference type="PROSITE" id="PS50850">
    <property type="entry name" value="MFS"/>
    <property type="match status" value="1"/>
</dbReference>
<dbReference type="EMBL" id="CP054929">
    <property type="protein sequence ID" value="QKW51101.1"/>
    <property type="molecule type" value="Genomic_DNA"/>
</dbReference>
<dbReference type="CDD" id="cd17321">
    <property type="entry name" value="MFS_MMR_MDR_like"/>
    <property type="match status" value="1"/>
</dbReference>
<dbReference type="Proteomes" id="UP000509303">
    <property type="component" value="Chromosome"/>
</dbReference>
<feature type="transmembrane region" description="Helical" evidence="9">
    <location>
        <begin position="369"/>
        <end position="395"/>
    </location>
</feature>
<evidence type="ECO:0000256" key="8">
    <source>
        <dbReference type="SAM" id="MobiDB-lite"/>
    </source>
</evidence>
<feature type="domain" description="Major facilitator superfamily (MFS) profile" evidence="10">
    <location>
        <begin position="25"/>
        <end position="526"/>
    </location>
</feature>
<feature type="transmembrane region" description="Helical" evidence="9">
    <location>
        <begin position="500"/>
        <end position="522"/>
    </location>
</feature>
<name>A0A7H8N9L3_9ACTN</name>
<evidence type="ECO:0000256" key="9">
    <source>
        <dbReference type="SAM" id="Phobius"/>
    </source>
</evidence>
<dbReference type="SUPFAM" id="SSF103473">
    <property type="entry name" value="MFS general substrate transporter"/>
    <property type="match status" value="1"/>
</dbReference>
<feature type="transmembrane region" description="Helical" evidence="9">
    <location>
        <begin position="316"/>
        <end position="336"/>
    </location>
</feature>
<proteinExistence type="predicted"/>
<feature type="transmembrane region" description="Helical" evidence="9">
    <location>
        <begin position="242"/>
        <end position="259"/>
    </location>
</feature>
<evidence type="ECO:0000256" key="4">
    <source>
        <dbReference type="ARBA" id="ARBA00022692"/>
    </source>
</evidence>
<feature type="transmembrane region" description="Helical" evidence="9">
    <location>
        <begin position="150"/>
        <end position="171"/>
    </location>
</feature>
<keyword evidence="2" id="KW-0813">Transport</keyword>
<evidence type="ECO:0000256" key="1">
    <source>
        <dbReference type="ARBA" id="ARBA00004651"/>
    </source>
</evidence>
<evidence type="ECO:0000256" key="3">
    <source>
        <dbReference type="ARBA" id="ARBA00022475"/>
    </source>
</evidence>
<keyword evidence="7" id="KW-0046">Antibiotic resistance</keyword>
<evidence type="ECO:0000256" key="6">
    <source>
        <dbReference type="ARBA" id="ARBA00023136"/>
    </source>
</evidence>
<keyword evidence="6 9" id="KW-0472">Membrane</keyword>
<dbReference type="GO" id="GO:0005886">
    <property type="term" value="C:plasma membrane"/>
    <property type="evidence" value="ECO:0007669"/>
    <property type="project" value="UniProtKB-SubCell"/>
</dbReference>
<dbReference type="Pfam" id="PF07690">
    <property type="entry name" value="MFS_1"/>
    <property type="match status" value="1"/>
</dbReference>
<feature type="transmembrane region" description="Helical" evidence="9">
    <location>
        <begin position="271"/>
        <end position="296"/>
    </location>
</feature>
<feature type="transmembrane region" description="Helical" evidence="9">
    <location>
        <begin position="343"/>
        <end position="363"/>
    </location>
</feature>
<dbReference type="PANTHER" id="PTHR42718:SF49">
    <property type="entry name" value="EXPORT PROTEIN"/>
    <property type="match status" value="1"/>
</dbReference>
<accession>A0A7H8N9L3</accession>
<organism evidence="11 12">
    <name type="scientific">Streptomyces buecherae</name>
    <dbReference type="NCBI Taxonomy" id="2763006"/>
    <lineage>
        <taxon>Bacteria</taxon>
        <taxon>Bacillati</taxon>
        <taxon>Actinomycetota</taxon>
        <taxon>Actinomycetes</taxon>
        <taxon>Kitasatosporales</taxon>
        <taxon>Streptomycetaceae</taxon>
        <taxon>Streptomyces</taxon>
    </lineage>
</organism>
<dbReference type="InterPro" id="IPR011701">
    <property type="entry name" value="MFS"/>
</dbReference>
<reference evidence="11 12" key="1">
    <citation type="submission" date="2020-06" db="EMBL/GenBank/DDBJ databases">
        <title>Genome mining for natural products.</title>
        <authorList>
            <person name="Zhang B."/>
            <person name="Shi J."/>
            <person name="Ge H."/>
        </authorList>
    </citation>
    <scope>NUCLEOTIDE SEQUENCE [LARGE SCALE GENOMIC DNA]</scope>
    <source>
        <strain evidence="11 12">NA00687</strain>
    </source>
</reference>
<feature type="transmembrane region" description="Helical" evidence="9">
    <location>
        <begin position="416"/>
        <end position="433"/>
    </location>
</feature>
<feature type="compositionally biased region" description="Low complexity" evidence="8">
    <location>
        <begin position="533"/>
        <end position="555"/>
    </location>
</feature>
<evidence type="ECO:0000313" key="12">
    <source>
        <dbReference type="Proteomes" id="UP000509303"/>
    </source>
</evidence>
<dbReference type="Gene3D" id="1.20.1250.20">
    <property type="entry name" value="MFS general substrate transporter like domains"/>
    <property type="match status" value="1"/>
</dbReference>
<dbReference type="AlphaFoldDB" id="A0A7H8N9L3"/>
<dbReference type="Gene3D" id="1.20.1720.10">
    <property type="entry name" value="Multidrug resistance protein D"/>
    <property type="match status" value="1"/>
</dbReference>
<evidence type="ECO:0000259" key="10">
    <source>
        <dbReference type="PROSITE" id="PS50850"/>
    </source>
</evidence>
<dbReference type="PANTHER" id="PTHR42718">
    <property type="entry name" value="MAJOR FACILITATOR SUPERFAMILY MULTIDRUG TRANSPORTER MFSC"/>
    <property type="match status" value="1"/>
</dbReference>
<dbReference type="RefSeq" id="WP_176162826.1">
    <property type="nucleotide sequence ID" value="NZ_CP054929.1"/>
</dbReference>
<feature type="transmembrane region" description="Helical" evidence="9">
    <location>
        <begin position="23"/>
        <end position="47"/>
    </location>
</feature>
<dbReference type="PRINTS" id="PR01036">
    <property type="entry name" value="TCRTETB"/>
</dbReference>